<evidence type="ECO:0000259" key="13">
    <source>
        <dbReference type="PROSITE" id="PS51362"/>
    </source>
</evidence>
<dbReference type="PANTHER" id="PTHR11848">
    <property type="entry name" value="TGF-BETA FAMILY"/>
    <property type="match status" value="1"/>
</dbReference>
<feature type="chain" id="PRO_5013062089" evidence="12">
    <location>
        <begin position="22"/>
        <end position="381"/>
    </location>
</feature>
<feature type="compositionally biased region" description="Basic and acidic residues" evidence="11">
    <location>
        <begin position="267"/>
        <end position="277"/>
    </location>
</feature>
<name>A0A2D0S896_ICTPU</name>
<protein>
    <submittedName>
        <fullName evidence="15">Nodal-related 2 isoform X1</fullName>
    </submittedName>
</protein>
<dbReference type="SUPFAM" id="SSF57501">
    <property type="entry name" value="Cystine-knot cytokines"/>
    <property type="match status" value="1"/>
</dbReference>
<feature type="compositionally biased region" description="Basic residues" evidence="11">
    <location>
        <begin position="256"/>
        <end position="266"/>
    </location>
</feature>
<dbReference type="Gene3D" id="2.10.90.10">
    <property type="entry name" value="Cystine-knot cytokines"/>
    <property type="match status" value="1"/>
</dbReference>
<dbReference type="GeneID" id="108273845"/>
<dbReference type="InterPro" id="IPR001839">
    <property type="entry name" value="TGF-b_C"/>
</dbReference>
<dbReference type="GO" id="GO:0005615">
    <property type="term" value="C:extracellular space"/>
    <property type="evidence" value="ECO:0007669"/>
    <property type="project" value="TreeGrafter"/>
</dbReference>
<evidence type="ECO:0000256" key="3">
    <source>
        <dbReference type="ARBA" id="ARBA00022473"/>
    </source>
</evidence>
<keyword evidence="3" id="KW-0217">Developmental protein</keyword>
<evidence type="ECO:0000256" key="11">
    <source>
        <dbReference type="SAM" id="MobiDB-lite"/>
    </source>
</evidence>
<dbReference type="CDD" id="cd13759">
    <property type="entry name" value="TGF_beta_NODAL"/>
    <property type="match status" value="1"/>
</dbReference>
<comment type="subcellular location">
    <subcellularLocation>
        <location evidence="1">Secreted</location>
    </subcellularLocation>
</comment>
<reference evidence="15" key="2">
    <citation type="submission" date="2025-08" db="UniProtKB">
        <authorList>
            <consortium name="RefSeq"/>
        </authorList>
    </citation>
    <scope>IDENTIFICATION</scope>
    <source>
        <tissue evidence="15">Blood</tissue>
    </source>
</reference>
<keyword evidence="9" id="KW-0325">Glycoprotein</keyword>
<evidence type="ECO:0000256" key="7">
    <source>
        <dbReference type="ARBA" id="ARBA00023030"/>
    </source>
</evidence>
<dbReference type="FunFam" id="2.10.90.10:FF:000026">
    <property type="entry name" value="Nodal homolog 3-A"/>
    <property type="match status" value="1"/>
</dbReference>
<keyword evidence="6 12" id="KW-0732">Signal</keyword>
<feature type="domain" description="TGF-beta family profile" evidence="13">
    <location>
        <begin position="263"/>
        <end position="381"/>
    </location>
</feature>
<comment type="similarity">
    <text evidence="2 10">Belongs to the TGF-beta family.</text>
</comment>
<dbReference type="STRING" id="7998.ENSIPUP00000001448"/>
<evidence type="ECO:0000313" key="14">
    <source>
        <dbReference type="Proteomes" id="UP000221080"/>
    </source>
</evidence>
<evidence type="ECO:0000256" key="5">
    <source>
        <dbReference type="ARBA" id="ARBA00022685"/>
    </source>
</evidence>
<dbReference type="PROSITE" id="PS51362">
    <property type="entry name" value="TGF_BETA_2"/>
    <property type="match status" value="1"/>
</dbReference>
<keyword evidence="5" id="KW-0165">Cleavage on pair of basic residues</keyword>
<keyword evidence="8" id="KW-1015">Disulfide bond</keyword>
<evidence type="ECO:0000256" key="12">
    <source>
        <dbReference type="SAM" id="SignalP"/>
    </source>
</evidence>
<evidence type="ECO:0000256" key="9">
    <source>
        <dbReference type="ARBA" id="ARBA00023180"/>
    </source>
</evidence>
<sequence>MKAAGGLVLLLHLGALGLGSGFSTQRNESQYFPFYMMRLYHSFSTNQTPAPPSSSSSSSAPLHHLHPHHHVDPDRALRADTVRSVAPRNVVFRDRNWITTFDLSTLLSERHVQAVELRIRVPTVTLQPEVTVELRHHQDRPCPKRSVCIEDQSLGFLPESSLISSSNHWRVYNVTARLLRWMDVALSQRRSRAMRRKVKGHAPSGVKVANMGMNRALLVVFSHEGSKDGEQDKASLLRTAERSKFLLSAESQVVRRVKRQKSRRKNDKNEREKENEKKSLCRRVDMHVDFNQIGWGSWIIFPKKYNAYRCEGACPNPLGQDFHPTNHAYMQSLLKHFQPGRVPSPCCAPVRTSALSMLYYENGEMILRHHEEMVVEECGCH</sequence>
<dbReference type="GO" id="GO:0008083">
    <property type="term" value="F:growth factor activity"/>
    <property type="evidence" value="ECO:0007669"/>
    <property type="project" value="UniProtKB-KW"/>
</dbReference>
<evidence type="ECO:0000313" key="15">
    <source>
        <dbReference type="RefSeq" id="XP_017338957.1"/>
    </source>
</evidence>
<feature type="compositionally biased region" description="Low complexity" evidence="11">
    <location>
        <begin position="53"/>
        <end position="62"/>
    </location>
</feature>
<dbReference type="GO" id="GO:0005125">
    <property type="term" value="F:cytokine activity"/>
    <property type="evidence" value="ECO:0007669"/>
    <property type="project" value="TreeGrafter"/>
</dbReference>
<dbReference type="OrthoDB" id="5949851at2759"/>
<keyword evidence="7 10" id="KW-0339">Growth factor</keyword>
<feature type="region of interest" description="Disordered" evidence="11">
    <location>
        <begin position="46"/>
        <end position="76"/>
    </location>
</feature>
<evidence type="ECO:0000256" key="4">
    <source>
        <dbReference type="ARBA" id="ARBA00022525"/>
    </source>
</evidence>
<dbReference type="SMART" id="SM00204">
    <property type="entry name" value="TGFB"/>
    <property type="match status" value="1"/>
</dbReference>
<dbReference type="InterPro" id="IPR029034">
    <property type="entry name" value="Cystine-knot_cytokine"/>
</dbReference>
<dbReference type="KEGG" id="ipu:108273845"/>
<dbReference type="AlphaFoldDB" id="A0A2D0S896"/>
<gene>
    <name evidence="15" type="primary">ndr2</name>
</gene>
<dbReference type="InterPro" id="IPR017948">
    <property type="entry name" value="TGFb_CS"/>
</dbReference>
<dbReference type="InterPro" id="IPR015615">
    <property type="entry name" value="TGF-beta-rel"/>
</dbReference>
<accession>A0A2D0S896</accession>
<keyword evidence="4" id="KW-0964">Secreted</keyword>
<reference evidence="14" key="1">
    <citation type="journal article" date="2016" name="Nat. Commun.">
        <title>The channel catfish genome sequence provides insights into the evolution of scale formation in teleosts.</title>
        <authorList>
            <person name="Liu Z."/>
            <person name="Liu S."/>
            <person name="Yao J."/>
            <person name="Bao L."/>
            <person name="Zhang J."/>
            <person name="Li Y."/>
            <person name="Jiang C."/>
            <person name="Sun L."/>
            <person name="Wang R."/>
            <person name="Zhang Y."/>
            <person name="Zhou T."/>
            <person name="Zeng Q."/>
            <person name="Fu Q."/>
            <person name="Gao S."/>
            <person name="Li N."/>
            <person name="Koren S."/>
            <person name="Jiang Y."/>
            <person name="Zimin A."/>
            <person name="Xu P."/>
            <person name="Phillippy A.M."/>
            <person name="Geng X."/>
            <person name="Song L."/>
            <person name="Sun F."/>
            <person name="Li C."/>
            <person name="Wang X."/>
            <person name="Chen A."/>
            <person name="Jin Y."/>
            <person name="Yuan Z."/>
            <person name="Yang Y."/>
            <person name="Tan S."/>
            <person name="Peatman E."/>
            <person name="Lu J."/>
            <person name="Qin Z."/>
            <person name="Dunham R."/>
            <person name="Li Z."/>
            <person name="Sonstegard T."/>
            <person name="Feng J."/>
            <person name="Danzmann R.G."/>
            <person name="Schroeder S."/>
            <person name="Scheffler B."/>
            <person name="Duke M.V."/>
            <person name="Ballard L."/>
            <person name="Kucuktas H."/>
            <person name="Kaltenboeck L."/>
            <person name="Liu H."/>
            <person name="Armbruster J."/>
            <person name="Xie Y."/>
            <person name="Kirby M.L."/>
            <person name="Tian Y."/>
            <person name="Flanagan M.E."/>
            <person name="Mu W."/>
            <person name="Waldbieser G.C."/>
        </authorList>
    </citation>
    <scope>NUCLEOTIDE SEQUENCE [LARGE SCALE GENOMIC DNA]</scope>
    <source>
        <strain evidence="14">SDA103</strain>
    </source>
</reference>
<evidence type="ECO:0000256" key="10">
    <source>
        <dbReference type="RuleBase" id="RU000354"/>
    </source>
</evidence>
<evidence type="ECO:0000256" key="2">
    <source>
        <dbReference type="ARBA" id="ARBA00006656"/>
    </source>
</evidence>
<evidence type="ECO:0000256" key="1">
    <source>
        <dbReference type="ARBA" id="ARBA00004613"/>
    </source>
</evidence>
<organism evidence="14 15">
    <name type="scientific">Ictalurus punctatus</name>
    <name type="common">Channel catfish</name>
    <name type="synonym">Silurus punctatus</name>
    <dbReference type="NCBI Taxonomy" id="7998"/>
    <lineage>
        <taxon>Eukaryota</taxon>
        <taxon>Metazoa</taxon>
        <taxon>Chordata</taxon>
        <taxon>Craniata</taxon>
        <taxon>Vertebrata</taxon>
        <taxon>Euteleostomi</taxon>
        <taxon>Actinopterygii</taxon>
        <taxon>Neopterygii</taxon>
        <taxon>Teleostei</taxon>
        <taxon>Ostariophysi</taxon>
        <taxon>Siluriformes</taxon>
        <taxon>Ictaluridae</taxon>
        <taxon>Ictalurus</taxon>
    </lineage>
</organism>
<evidence type="ECO:0000256" key="8">
    <source>
        <dbReference type="ARBA" id="ARBA00023157"/>
    </source>
</evidence>
<feature type="region of interest" description="Disordered" evidence="11">
    <location>
        <begin position="256"/>
        <end position="277"/>
    </location>
</feature>
<dbReference type="PROSITE" id="PS00250">
    <property type="entry name" value="TGF_BETA_1"/>
    <property type="match status" value="1"/>
</dbReference>
<dbReference type="RefSeq" id="XP_017338957.1">
    <property type="nucleotide sequence ID" value="XM_017483468.3"/>
</dbReference>
<proteinExistence type="inferred from homology"/>
<dbReference type="PANTHER" id="PTHR11848:SF272">
    <property type="entry name" value="CYCLOPS"/>
    <property type="match status" value="1"/>
</dbReference>
<evidence type="ECO:0000256" key="6">
    <source>
        <dbReference type="ARBA" id="ARBA00022729"/>
    </source>
</evidence>
<keyword evidence="14" id="KW-1185">Reference proteome</keyword>
<dbReference type="Proteomes" id="UP000221080">
    <property type="component" value="Chromosome 13"/>
</dbReference>
<dbReference type="Pfam" id="PF00019">
    <property type="entry name" value="TGF_beta"/>
    <property type="match status" value="1"/>
</dbReference>
<feature type="signal peptide" evidence="12">
    <location>
        <begin position="1"/>
        <end position="21"/>
    </location>
</feature>
<dbReference type="CTD" id="30292"/>